<keyword evidence="5" id="KW-1185">Reference proteome</keyword>
<feature type="chain" id="PRO_5045577842" evidence="2">
    <location>
        <begin position="24"/>
        <end position="363"/>
    </location>
</feature>
<evidence type="ECO:0000313" key="4">
    <source>
        <dbReference type="EMBL" id="MFL0195195.1"/>
    </source>
</evidence>
<feature type="signal peptide" evidence="2">
    <location>
        <begin position="1"/>
        <end position="23"/>
    </location>
</feature>
<dbReference type="InterPro" id="IPR002491">
    <property type="entry name" value="ABC_transptr_periplasmic_BD"/>
</dbReference>
<proteinExistence type="inferred from homology"/>
<gene>
    <name evidence="4" type="ORF">ACJDU8_06390</name>
</gene>
<comment type="caution">
    <text evidence="4">The sequence shown here is derived from an EMBL/GenBank/DDBJ whole genome shotgun (WGS) entry which is preliminary data.</text>
</comment>
<name>A0ABW8SK44_9CLOT</name>
<protein>
    <submittedName>
        <fullName evidence="4">ABC transporter substrate-binding protein</fullName>
    </submittedName>
</protein>
<feature type="domain" description="Fe/B12 periplasmic-binding" evidence="3">
    <location>
        <begin position="60"/>
        <end position="327"/>
    </location>
</feature>
<reference evidence="4 5" key="1">
    <citation type="submission" date="2024-11" db="EMBL/GenBank/DDBJ databases">
        <authorList>
            <person name="Heng Y.C."/>
            <person name="Lim A.C.H."/>
            <person name="Lee J.K.Y."/>
            <person name="Kittelmann S."/>
        </authorList>
    </citation>
    <scope>NUCLEOTIDE SEQUENCE [LARGE SCALE GENOMIC DNA]</scope>
    <source>
        <strain evidence="4 5">WILCCON 0269</strain>
    </source>
</reference>
<comment type="similarity">
    <text evidence="1">Belongs to the bacterial solute-binding protein 8 family.</text>
</comment>
<dbReference type="Gene3D" id="1.20.58.2180">
    <property type="match status" value="1"/>
</dbReference>
<dbReference type="InterPro" id="IPR050902">
    <property type="entry name" value="ABC_Transporter_SBP"/>
</dbReference>
<dbReference type="SUPFAM" id="SSF53807">
    <property type="entry name" value="Helical backbone' metal receptor"/>
    <property type="match status" value="1"/>
</dbReference>
<evidence type="ECO:0000256" key="1">
    <source>
        <dbReference type="ARBA" id="ARBA00008814"/>
    </source>
</evidence>
<evidence type="ECO:0000256" key="2">
    <source>
        <dbReference type="SAM" id="SignalP"/>
    </source>
</evidence>
<dbReference type="PROSITE" id="PS50983">
    <property type="entry name" value="FE_B12_PBP"/>
    <property type="match status" value="1"/>
</dbReference>
<organism evidence="4 5">
    <name type="scientific">Candidatus Clostridium eludens</name>
    <dbReference type="NCBI Taxonomy" id="3381663"/>
    <lineage>
        <taxon>Bacteria</taxon>
        <taxon>Bacillati</taxon>
        <taxon>Bacillota</taxon>
        <taxon>Clostridia</taxon>
        <taxon>Eubacteriales</taxon>
        <taxon>Clostridiaceae</taxon>
        <taxon>Clostridium</taxon>
    </lineage>
</organism>
<evidence type="ECO:0000313" key="5">
    <source>
        <dbReference type="Proteomes" id="UP001623660"/>
    </source>
</evidence>
<dbReference type="EMBL" id="JBJHZX010000007">
    <property type="protein sequence ID" value="MFL0195195.1"/>
    <property type="molecule type" value="Genomic_DNA"/>
</dbReference>
<sequence>MIKKIRTIILGLTLIIVTVSATACGSNTTANQTTSETKKTTKEVTDMTGRKVTIPVKVNKVISLSNNTTVDVYTLAPDKLLGWSFTPKPDAKKYIGEKYFNLPLLGSSEQKSSNYENIMKLKPDLIIASNEDEVYSADDIQKQLKIPVVMVDTAVDSTDKVYTFLGQCLGEQKRAKELADYSRKVLDNTEAMVKKIPADKQLKVYYAEGTAWLQTDISGNVHTEVLDASGGKNVANISETKVGSMADVSMEQVMSWNPDVILVGATGMKGDFYSKVYSDAKWANIKAVQDKKIYITPSLPFNWFDRPPSAARVLGVEWLANLLYPEYVKLDMHKEIKNFYHTFYNYELTDQEVQNLLKNATAQ</sequence>
<dbReference type="PROSITE" id="PS51257">
    <property type="entry name" value="PROKAR_LIPOPROTEIN"/>
    <property type="match status" value="1"/>
</dbReference>
<dbReference type="Pfam" id="PF01497">
    <property type="entry name" value="Peripla_BP_2"/>
    <property type="match status" value="1"/>
</dbReference>
<dbReference type="PANTHER" id="PTHR30535">
    <property type="entry name" value="VITAMIN B12-BINDING PROTEIN"/>
    <property type="match status" value="1"/>
</dbReference>
<dbReference type="PANTHER" id="PTHR30535:SF34">
    <property type="entry name" value="MOLYBDATE-BINDING PROTEIN MOLA"/>
    <property type="match status" value="1"/>
</dbReference>
<dbReference type="Proteomes" id="UP001623660">
    <property type="component" value="Unassembled WGS sequence"/>
</dbReference>
<accession>A0ABW8SK44</accession>
<keyword evidence="2" id="KW-0732">Signal</keyword>
<evidence type="ECO:0000259" key="3">
    <source>
        <dbReference type="PROSITE" id="PS50983"/>
    </source>
</evidence>
<dbReference type="RefSeq" id="WP_406791318.1">
    <property type="nucleotide sequence ID" value="NZ_JBJHZX010000007.1"/>
</dbReference>
<dbReference type="Gene3D" id="3.40.50.1980">
    <property type="entry name" value="Nitrogenase molybdenum iron protein domain"/>
    <property type="match status" value="2"/>
</dbReference>